<keyword evidence="4" id="KW-1185">Reference proteome</keyword>
<comment type="similarity">
    <text evidence="1 2">Belongs to the UPF0125 (RnfH) family.</text>
</comment>
<dbReference type="InterPro" id="IPR005346">
    <property type="entry name" value="RnfH"/>
</dbReference>
<dbReference type="Pfam" id="PF03658">
    <property type="entry name" value="Ub-RnfH"/>
    <property type="match status" value="1"/>
</dbReference>
<protein>
    <recommendedName>
        <fullName evidence="2">UPF0125 protein ABC977_12620</fullName>
    </recommendedName>
</protein>
<dbReference type="InterPro" id="IPR016155">
    <property type="entry name" value="Mopterin_synth/thiamin_S_b"/>
</dbReference>
<evidence type="ECO:0000256" key="1">
    <source>
        <dbReference type="ARBA" id="ARBA00010645"/>
    </source>
</evidence>
<name>A0ABV4BFF6_9GAMM</name>
<dbReference type="SUPFAM" id="SSF54285">
    <property type="entry name" value="MoaD/ThiS"/>
    <property type="match status" value="1"/>
</dbReference>
<dbReference type="HAMAP" id="MF_00460">
    <property type="entry name" value="UPF0125_RnfH"/>
    <property type="match status" value="1"/>
</dbReference>
<comment type="caution">
    <text evidence="3">The sequence shown here is derived from an EMBL/GenBank/DDBJ whole genome shotgun (WGS) entry which is preliminary data.</text>
</comment>
<dbReference type="Proteomes" id="UP001564408">
    <property type="component" value="Unassembled WGS sequence"/>
</dbReference>
<proteinExistence type="inferred from homology"/>
<dbReference type="PANTHER" id="PTHR37483">
    <property type="entry name" value="UPF0125 PROTEIN RATB"/>
    <property type="match status" value="1"/>
</dbReference>
<dbReference type="Gene3D" id="3.10.20.280">
    <property type="entry name" value="RnfH-like"/>
    <property type="match status" value="1"/>
</dbReference>
<organism evidence="3 4">
    <name type="scientific">Thioalkalicoccus limnaeus</name>
    <dbReference type="NCBI Taxonomy" id="120681"/>
    <lineage>
        <taxon>Bacteria</taxon>
        <taxon>Pseudomonadati</taxon>
        <taxon>Pseudomonadota</taxon>
        <taxon>Gammaproteobacteria</taxon>
        <taxon>Chromatiales</taxon>
        <taxon>Chromatiaceae</taxon>
        <taxon>Thioalkalicoccus</taxon>
    </lineage>
</organism>
<dbReference type="RefSeq" id="WP_369667633.1">
    <property type="nucleotide sequence ID" value="NZ_JBDKXB010000018.1"/>
</dbReference>
<evidence type="ECO:0000256" key="2">
    <source>
        <dbReference type="HAMAP-Rule" id="MF_00460"/>
    </source>
</evidence>
<dbReference type="PANTHER" id="PTHR37483:SF1">
    <property type="entry name" value="UPF0125 PROTEIN RATB"/>
    <property type="match status" value="1"/>
</dbReference>
<accession>A0ABV4BFF6</accession>
<dbReference type="EMBL" id="JBDKXB010000018">
    <property type="protein sequence ID" value="MEY6433246.1"/>
    <property type="molecule type" value="Genomic_DNA"/>
</dbReference>
<gene>
    <name evidence="3" type="ORF">ABC977_12620</name>
</gene>
<dbReference type="InterPro" id="IPR037021">
    <property type="entry name" value="RnfH_sf"/>
</dbReference>
<sequence length="88" mass="9697">MHIGVAYASRFKQVWLKLDVPDGSTVRDAIEHSGLLRQFPEIDLATQPVGIFGKITRLDAKVTDGCRVEIYRPSLAVEPDDAEDDGAD</sequence>
<evidence type="ECO:0000313" key="4">
    <source>
        <dbReference type="Proteomes" id="UP001564408"/>
    </source>
</evidence>
<reference evidence="3 4" key="1">
    <citation type="submission" date="2024-05" db="EMBL/GenBank/DDBJ databases">
        <title>Genome Sequence and Characterization of the New Strain Purple Sulfur Bacterium of Genus Thioalkalicoccus.</title>
        <authorList>
            <person name="Bryantseva I.A."/>
            <person name="Kyndt J.A."/>
            <person name="Imhoff J.F."/>
        </authorList>
    </citation>
    <scope>NUCLEOTIDE SEQUENCE [LARGE SCALE GENOMIC DNA]</scope>
    <source>
        <strain evidence="3 4">Um2</strain>
    </source>
</reference>
<evidence type="ECO:0000313" key="3">
    <source>
        <dbReference type="EMBL" id="MEY6433246.1"/>
    </source>
</evidence>